<proteinExistence type="predicted"/>
<evidence type="ECO:0000313" key="2">
    <source>
        <dbReference type="Proteomes" id="UP000299102"/>
    </source>
</evidence>
<accession>A0A4C1XUE3</accession>
<reference evidence="1 2" key="1">
    <citation type="journal article" date="2019" name="Commun. Biol.">
        <title>The bagworm genome reveals a unique fibroin gene that provides high tensile strength.</title>
        <authorList>
            <person name="Kono N."/>
            <person name="Nakamura H."/>
            <person name="Ohtoshi R."/>
            <person name="Tomita M."/>
            <person name="Numata K."/>
            <person name="Arakawa K."/>
        </authorList>
    </citation>
    <scope>NUCLEOTIDE SEQUENCE [LARGE SCALE GENOMIC DNA]</scope>
</reference>
<sequence>MGFLNGEQHRLETLFTVCSNNESRAYTLEDDESCPCIPEEDAAQLVRQIRSSSPLRDRCHSPVLAALWAHYAAYAVRDATDRWR</sequence>
<gene>
    <name evidence="1" type="ORF">EVAR_52948_1</name>
</gene>
<keyword evidence="2" id="KW-1185">Reference proteome</keyword>
<evidence type="ECO:0000313" key="1">
    <source>
        <dbReference type="EMBL" id="GBP65819.1"/>
    </source>
</evidence>
<dbReference type="AlphaFoldDB" id="A0A4C1XUE3"/>
<protein>
    <submittedName>
        <fullName evidence="1">Uncharacterized protein</fullName>
    </submittedName>
</protein>
<dbReference type="Proteomes" id="UP000299102">
    <property type="component" value="Unassembled WGS sequence"/>
</dbReference>
<name>A0A4C1XUE3_EUMVA</name>
<organism evidence="1 2">
    <name type="scientific">Eumeta variegata</name>
    <name type="common">Bagworm moth</name>
    <name type="synonym">Eumeta japonica</name>
    <dbReference type="NCBI Taxonomy" id="151549"/>
    <lineage>
        <taxon>Eukaryota</taxon>
        <taxon>Metazoa</taxon>
        <taxon>Ecdysozoa</taxon>
        <taxon>Arthropoda</taxon>
        <taxon>Hexapoda</taxon>
        <taxon>Insecta</taxon>
        <taxon>Pterygota</taxon>
        <taxon>Neoptera</taxon>
        <taxon>Endopterygota</taxon>
        <taxon>Lepidoptera</taxon>
        <taxon>Glossata</taxon>
        <taxon>Ditrysia</taxon>
        <taxon>Tineoidea</taxon>
        <taxon>Psychidae</taxon>
        <taxon>Oiketicinae</taxon>
        <taxon>Eumeta</taxon>
    </lineage>
</organism>
<comment type="caution">
    <text evidence="1">The sequence shown here is derived from an EMBL/GenBank/DDBJ whole genome shotgun (WGS) entry which is preliminary data.</text>
</comment>
<dbReference type="EMBL" id="BGZK01000940">
    <property type="protein sequence ID" value="GBP65819.1"/>
    <property type="molecule type" value="Genomic_DNA"/>
</dbReference>